<organism evidence="1 2">
    <name type="scientific">Komagataeibacter diospyri</name>
    <dbReference type="NCBI Taxonomy" id="1932662"/>
    <lineage>
        <taxon>Bacteria</taxon>
        <taxon>Pseudomonadati</taxon>
        <taxon>Pseudomonadota</taxon>
        <taxon>Alphaproteobacteria</taxon>
        <taxon>Acetobacterales</taxon>
        <taxon>Acetobacteraceae</taxon>
        <taxon>Komagataeibacter</taxon>
    </lineage>
</organism>
<reference evidence="2" key="1">
    <citation type="submission" date="2017-01" db="EMBL/GenBank/DDBJ databases">
        <title>Komagataeibacter sp. MSKU9 whole genome sequencing project.</title>
        <authorList>
            <person name="Matsutani M."/>
            <person name="Naloka K."/>
            <person name="Theeragool G."/>
            <person name="Yakushi T."/>
            <person name="Matsushita K."/>
        </authorList>
    </citation>
    <scope>NUCLEOTIDE SEQUENCE [LARGE SCALE GENOMIC DNA]</scope>
    <source>
        <strain evidence="2">MSKU9</strain>
    </source>
</reference>
<gene>
    <name evidence="1" type="ORF">MSKU9_3297</name>
</gene>
<keyword evidence="1" id="KW-0647">Proteasome</keyword>
<sequence length="142" mass="14793">MTVIVWKDGQMAADSLAATEYGCVTGSVRKVMLLGDGRYQLGVCGTAMAILPLANWIAEECVGSPSALPVGKSYSAILVQDRRHGLIIQDGGTEEFDVSQPLCIGSGAEIAYGALAMGATPIQAVQAAIDRSIYCGGDIHFV</sequence>
<accession>A0A4P5P4U5</accession>
<dbReference type="RefSeq" id="WP_141262494.1">
    <property type="nucleotide sequence ID" value="NZ_BDLU01000070.1"/>
</dbReference>
<dbReference type="InterPro" id="IPR029055">
    <property type="entry name" value="Ntn_hydrolases_N"/>
</dbReference>
<dbReference type="AlphaFoldDB" id="A0A4P5P4U5"/>
<dbReference type="SUPFAM" id="SSF56235">
    <property type="entry name" value="N-terminal nucleophile aminohydrolases (Ntn hydrolases)"/>
    <property type="match status" value="1"/>
</dbReference>
<evidence type="ECO:0000313" key="2">
    <source>
        <dbReference type="Proteomes" id="UP000315095"/>
    </source>
</evidence>
<keyword evidence="2" id="KW-1185">Reference proteome</keyword>
<name>A0A4P5P4U5_9PROT</name>
<proteinExistence type="predicted"/>
<dbReference type="GO" id="GO:0000502">
    <property type="term" value="C:proteasome complex"/>
    <property type="evidence" value="ECO:0007669"/>
    <property type="project" value="UniProtKB-KW"/>
</dbReference>
<protein>
    <submittedName>
        <fullName evidence="1">20S proteasome subunits A/B</fullName>
    </submittedName>
</protein>
<dbReference type="Proteomes" id="UP000315095">
    <property type="component" value="Unassembled WGS sequence"/>
</dbReference>
<dbReference type="EMBL" id="BDLU01000070">
    <property type="protein sequence ID" value="GCE85156.1"/>
    <property type="molecule type" value="Genomic_DNA"/>
</dbReference>
<comment type="caution">
    <text evidence="1">The sequence shown here is derived from an EMBL/GenBank/DDBJ whole genome shotgun (WGS) entry which is preliminary data.</text>
</comment>
<evidence type="ECO:0000313" key="1">
    <source>
        <dbReference type="EMBL" id="GCE85156.1"/>
    </source>
</evidence>
<dbReference type="OrthoDB" id="8086914at2"/>